<dbReference type="SUPFAM" id="SSF48264">
    <property type="entry name" value="Cytochrome P450"/>
    <property type="match status" value="1"/>
</dbReference>
<dbReference type="GO" id="GO:0005506">
    <property type="term" value="F:iron ion binding"/>
    <property type="evidence" value="ECO:0007669"/>
    <property type="project" value="InterPro"/>
</dbReference>
<organism evidence="4 5">
    <name type="scientific">Roseiarcus fermentans</name>
    <dbReference type="NCBI Taxonomy" id="1473586"/>
    <lineage>
        <taxon>Bacteria</taxon>
        <taxon>Pseudomonadati</taxon>
        <taxon>Pseudomonadota</taxon>
        <taxon>Alphaproteobacteria</taxon>
        <taxon>Hyphomicrobiales</taxon>
        <taxon>Roseiarcaceae</taxon>
        <taxon>Roseiarcus</taxon>
    </lineage>
</organism>
<gene>
    <name evidence="4" type="ORF">DFR50_13054</name>
</gene>
<name>A0A366EVT1_9HYPH</name>
<evidence type="ECO:0000256" key="2">
    <source>
        <dbReference type="ARBA" id="ARBA00010617"/>
    </source>
</evidence>
<dbReference type="OrthoDB" id="9801155at2"/>
<keyword evidence="5" id="KW-1185">Reference proteome</keyword>
<dbReference type="Proteomes" id="UP000253529">
    <property type="component" value="Unassembled WGS sequence"/>
</dbReference>
<dbReference type="GO" id="GO:0004497">
    <property type="term" value="F:monooxygenase activity"/>
    <property type="evidence" value="ECO:0007669"/>
    <property type="project" value="UniProtKB-KW"/>
</dbReference>
<evidence type="ECO:0000313" key="5">
    <source>
        <dbReference type="Proteomes" id="UP000253529"/>
    </source>
</evidence>
<reference evidence="4 5" key="1">
    <citation type="submission" date="2018-06" db="EMBL/GenBank/DDBJ databases">
        <title>Genomic Encyclopedia of Type Strains, Phase IV (KMG-IV): sequencing the most valuable type-strain genomes for metagenomic binning, comparative biology and taxonomic classification.</title>
        <authorList>
            <person name="Goeker M."/>
        </authorList>
    </citation>
    <scope>NUCLEOTIDE SEQUENCE [LARGE SCALE GENOMIC DNA]</scope>
    <source>
        <strain evidence="4 5">DSM 24875</strain>
    </source>
</reference>
<keyword evidence="3" id="KW-0349">Heme</keyword>
<dbReference type="InterPro" id="IPR017972">
    <property type="entry name" value="Cyt_P450_CS"/>
</dbReference>
<dbReference type="InterPro" id="IPR002397">
    <property type="entry name" value="Cyt_P450_B"/>
</dbReference>
<dbReference type="EMBL" id="QNRK01000030">
    <property type="protein sequence ID" value="RBP06497.1"/>
    <property type="molecule type" value="Genomic_DNA"/>
</dbReference>
<dbReference type="Gene3D" id="1.10.630.10">
    <property type="entry name" value="Cytochrome P450"/>
    <property type="match status" value="1"/>
</dbReference>
<dbReference type="PANTHER" id="PTHR46696:SF1">
    <property type="entry name" value="CYTOCHROME P450 YJIB-RELATED"/>
    <property type="match status" value="1"/>
</dbReference>
<dbReference type="InterPro" id="IPR001128">
    <property type="entry name" value="Cyt_P450"/>
</dbReference>
<dbReference type="PROSITE" id="PS00086">
    <property type="entry name" value="CYTOCHROME_P450"/>
    <property type="match status" value="1"/>
</dbReference>
<dbReference type="PRINTS" id="PR00359">
    <property type="entry name" value="BP450"/>
</dbReference>
<comment type="caution">
    <text evidence="4">The sequence shown here is derived from an EMBL/GenBank/DDBJ whole genome shotgun (WGS) entry which is preliminary data.</text>
</comment>
<keyword evidence="3" id="KW-0408">Iron</keyword>
<keyword evidence="3" id="KW-0503">Monooxygenase</keyword>
<dbReference type="GO" id="GO:0020037">
    <property type="term" value="F:heme binding"/>
    <property type="evidence" value="ECO:0007669"/>
    <property type="project" value="InterPro"/>
</dbReference>
<proteinExistence type="inferred from homology"/>
<keyword evidence="3" id="KW-0479">Metal-binding</keyword>
<dbReference type="InterPro" id="IPR036396">
    <property type="entry name" value="Cyt_P450_sf"/>
</dbReference>
<dbReference type="RefSeq" id="WP_113891562.1">
    <property type="nucleotide sequence ID" value="NZ_QNRK01000030.1"/>
</dbReference>
<comment type="cofactor">
    <cofactor evidence="1">
        <name>heme</name>
        <dbReference type="ChEBI" id="CHEBI:30413"/>
    </cofactor>
</comment>
<protein>
    <recommendedName>
        <fullName evidence="6">Cytochrome P450</fullName>
    </recommendedName>
</protein>
<evidence type="ECO:0000313" key="4">
    <source>
        <dbReference type="EMBL" id="RBP06497.1"/>
    </source>
</evidence>
<evidence type="ECO:0008006" key="6">
    <source>
        <dbReference type="Google" id="ProtNLM"/>
    </source>
</evidence>
<keyword evidence="3" id="KW-0560">Oxidoreductase</keyword>
<dbReference type="CDD" id="cd11037">
    <property type="entry name" value="CYP199A2-like"/>
    <property type="match status" value="1"/>
</dbReference>
<dbReference type="PANTHER" id="PTHR46696">
    <property type="entry name" value="P450, PUTATIVE (EUROFUNG)-RELATED"/>
    <property type="match status" value="1"/>
</dbReference>
<evidence type="ECO:0000256" key="1">
    <source>
        <dbReference type="ARBA" id="ARBA00001971"/>
    </source>
</evidence>
<evidence type="ECO:0000256" key="3">
    <source>
        <dbReference type="RuleBase" id="RU000461"/>
    </source>
</evidence>
<accession>A0A366EVT1</accession>
<dbReference type="GO" id="GO:0016705">
    <property type="term" value="F:oxidoreductase activity, acting on paired donors, with incorporation or reduction of molecular oxygen"/>
    <property type="evidence" value="ECO:0007669"/>
    <property type="project" value="InterPro"/>
</dbReference>
<dbReference type="AlphaFoldDB" id="A0A366EVT1"/>
<comment type="similarity">
    <text evidence="2 3">Belongs to the cytochrome P450 family.</text>
</comment>
<sequence length="395" mass="43060">MTAVPALDLDPFDDAFLTNPYPFHAAIRDAGPVVRLPRYGVYASARHAEVARGLAEWEIFSSAAGVGLEDFRRAAPWRPPSLILEADPPLHTRTRTVLNRALSAKAMANLRDRFRDAAEAFADRLLARRSCDAIHEIAEAYPLSVFPGAVGLGAEGLENLLPYGAMAFNAFGPRNRHFEESFRRASEVVAWITAQCQREALSPEGIGATIWGAVDTGEISAAEAPLLVRSVLTAGLDTTIIGIGNGLFCLAANPDEWTKLRDNPALVRPAFDEMLRWESPVQTFFRTTTKATELGGATLPADAKILLFLAGANRDPRKWADPDRFDVTRKAAGHAAFGAGIHLCVGQMLARLEAEVIFSALLKRFQRVELAGEPIRKLNNTLRQFASLPLKLTPA</sequence>
<dbReference type="Pfam" id="PF00067">
    <property type="entry name" value="p450"/>
    <property type="match status" value="1"/>
</dbReference>